<accession>A0A7Y0L5W2</accession>
<evidence type="ECO:0000313" key="2">
    <source>
        <dbReference type="Proteomes" id="UP000533476"/>
    </source>
</evidence>
<protein>
    <recommendedName>
        <fullName evidence="3">Penicillin-binding protein</fullName>
    </recommendedName>
</protein>
<sequence length="391" mass="40637">MAWNHRLTVASSSAGIAALLAVAALLVFRLSHLAISGPSQAVMEGEVLSGPVTGQGGALLTRSRSQTALLIDPSELQAPIKADIQSQLGIRLGAKPRLQPVSGAVAKRWQARHFAGVTVVEVKTWVPKAGISPRILDFASQLTRQSPAVYQERGRVWEPLQQHATHTTLNLSLSQSLTPLARDGAIWVLGKDGQVLAAAGPWNSLWQSRPVGLAALPPLMSLASSRSQLQSALAGAHSLNQIGQLWGASAIRQALNTLGFGHFRIDSRRLASASLPRQPGPATVTTGEGLMASPAQVARAYLPLIDQGRLPALAMVPGTAKAAGHPVVDGTARRAVVGGLPAIREDGVSMRLWRPAGAPAVVLDARGGRVAVLSTGSASNALLVAALLASS</sequence>
<proteinExistence type="predicted"/>
<keyword evidence="2" id="KW-1185">Reference proteome</keyword>
<dbReference type="Proteomes" id="UP000533476">
    <property type="component" value="Unassembled WGS sequence"/>
</dbReference>
<dbReference type="RefSeq" id="WP_169098838.1">
    <property type="nucleotide sequence ID" value="NZ_JABBVZ010000024.1"/>
</dbReference>
<organism evidence="1 2">
    <name type="scientific">Sulfobacillus harzensis</name>
    <dbReference type="NCBI Taxonomy" id="2729629"/>
    <lineage>
        <taxon>Bacteria</taxon>
        <taxon>Bacillati</taxon>
        <taxon>Bacillota</taxon>
        <taxon>Clostridia</taxon>
        <taxon>Eubacteriales</taxon>
        <taxon>Clostridiales Family XVII. Incertae Sedis</taxon>
        <taxon>Sulfobacillus</taxon>
    </lineage>
</organism>
<evidence type="ECO:0000313" key="1">
    <source>
        <dbReference type="EMBL" id="NMP22479.1"/>
    </source>
</evidence>
<name>A0A7Y0L5W2_9FIRM</name>
<dbReference type="SUPFAM" id="SSF56601">
    <property type="entry name" value="beta-lactamase/transpeptidase-like"/>
    <property type="match status" value="1"/>
</dbReference>
<evidence type="ECO:0008006" key="3">
    <source>
        <dbReference type="Google" id="ProtNLM"/>
    </source>
</evidence>
<reference evidence="1 2" key="1">
    <citation type="submission" date="2020-04" db="EMBL/GenBank/DDBJ databases">
        <authorList>
            <person name="Zhang R."/>
            <person name="Schippers A."/>
        </authorList>
    </citation>
    <scope>NUCLEOTIDE SEQUENCE [LARGE SCALE GENOMIC DNA]</scope>
    <source>
        <strain evidence="1 2">DSM 109850</strain>
    </source>
</reference>
<comment type="caution">
    <text evidence="1">The sequence shown here is derived from an EMBL/GenBank/DDBJ whole genome shotgun (WGS) entry which is preliminary data.</text>
</comment>
<dbReference type="AlphaFoldDB" id="A0A7Y0L5W2"/>
<dbReference type="InterPro" id="IPR012338">
    <property type="entry name" value="Beta-lactam/transpept-like"/>
</dbReference>
<gene>
    <name evidence="1" type="ORF">HIJ39_08950</name>
</gene>
<dbReference type="EMBL" id="JABBVZ010000024">
    <property type="protein sequence ID" value="NMP22479.1"/>
    <property type="molecule type" value="Genomic_DNA"/>
</dbReference>